<dbReference type="KEGG" id="tet:TTHERM_00426330"/>
<evidence type="ECO:0000313" key="1">
    <source>
        <dbReference type="EMBL" id="EAR93566.1"/>
    </source>
</evidence>
<name>X1W3Q4_TETTS</name>
<accession>X1W3Q4</accession>
<dbReference type="Proteomes" id="UP000009168">
    <property type="component" value="Unassembled WGS sequence"/>
</dbReference>
<dbReference type="InParanoid" id="X1W3Q4"/>
<keyword evidence="2" id="KW-1185">Reference proteome</keyword>
<dbReference type="AlphaFoldDB" id="X1W3Q4"/>
<organism evidence="1 2">
    <name type="scientific">Tetrahymena thermophila (strain SB210)</name>
    <dbReference type="NCBI Taxonomy" id="312017"/>
    <lineage>
        <taxon>Eukaryota</taxon>
        <taxon>Sar</taxon>
        <taxon>Alveolata</taxon>
        <taxon>Ciliophora</taxon>
        <taxon>Intramacronucleata</taxon>
        <taxon>Oligohymenophorea</taxon>
        <taxon>Hymenostomatida</taxon>
        <taxon>Tetrahymenina</taxon>
        <taxon>Tetrahymenidae</taxon>
        <taxon>Tetrahymena</taxon>
    </lineage>
</organism>
<gene>
    <name evidence="1" type="ORF">TTHERM_00426330</name>
</gene>
<evidence type="ECO:0000313" key="2">
    <source>
        <dbReference type="Proteomes" id="UP000009168"/>
    </source>
</evidence>
<dbReference type="GeneID" id="24442758"/>
<reference evidence="2" key="1">
    <citation type="journal article" date="2006" name="PLoS Biol.">
        <title>Macronuclear genome sequence of the ciliate Tetrahymena thermophila, a model eukaryote.</title>
        <authorList>
            <person name="Eisen J.A."/>
            <person name="Coyne R.S."/>
            <person name="Wu M."/>
            <person name="Wu D."/>
            <person name="Thiagarajan M."/>
            <person name="Wortman J.R."/>
            <person name="Badger J.H."/>
            <person name="Ren Q."/>
            <person name="Amedeo P."/>
            <person name="Jones K.M."/>
            <person name="Tallon L.J."/>
            <person name="Delcher A.L."/>
            <person name="Salzberg S.L."/>
            <person name="Silva J.C."/>
            <person name="Haas B.J."/>
            <person name="Majoros W.H."/>
            <person name="Farzad M."/>
            <person name="Carlton J.M."/>
            <person name="Smith R.K. Jr."/>
            <person name="Garg J."/>
            <person name="Pearlman R.E."/>
            <person name="Karrer K.M."/>
            <person name="Sun L."/>
            <person name="Manning G."/>
            <person name="Elde N.C."/>
            <person name="Turkewitz A.P."/>
            <person name="Asai D.J."/>
            <person name="Wilkes D.E."/>
            <person name="Wang Y."/>
            <person name="Cai H."/>
            <person name="Collins K."/>
            <person name="Stewart B.A."/>
            <person name="Lee S.R."/>
            <person name="Wilamowska K."/>
            <person name="Weinberg Z."/>
            <person name="Ruzzo W.L."/>
            <person name="Wloga D."/>
            <person name="Gaertig J."/>
            <person name="Frankel J."/>
            <person name="Tsao C.-C."/>
            <person name="Gorovsky M.A."/>
            <person name="Keeling P.J."/>
            <person name="Waller R.F."/>
            <person name="Patron N.J."/>
            <person name="Cherry J.M."/>
            <person name="Stover N.A."/>
            <person name="Krieger C.J."/>
            <person name="del Toro C."/>
            <person name="Ryder H.F."/>
            <person name="Williamson S.C."/>
            <person name="Barbeau R.A."/>
            <person name="Hamilton E.P."/>
            <person name="Orias E."/>
        </authorList>
    </citation>
    <scope>NUCLEOTIDE SEQUENCE [LARGE SCALE GENOMIC DNA]</scope>
    <source>
        <strain evidence="2">SB210</strain>
    </source>
</reference>
<proteinExistence type="predicted"/>
<protein>
    <submittedName>
        <fullName evidence="1">Uncharacterized protein</fullName>
    </submittedName>
</protein>
<dbReference type="RefSeq" id="XP_001013811.1">
    <property type="nucleotide sequence ID" value="XM_001013811.3"/>
</dbReference>
<dbReference type="EMBL" id="GG662724">
    <property type="protein sequence ID" value="EAR93566.1"/>
    <property type="molecule type" value="Genomic_DNA"/>
</dbReference>
<sequence>MKINQKEYPKLFPEQQQFNERVKGDQVLKTISQSSQIRHNISTQSTNIPPTSINNRHFKNDESLNMPINDDEISAFLVHPQSTQNLNSNNSNNNNNFFQNKCKRSIQHKKSHSNAVQVKEYSYAEQQKKKKQFQLNSSLQGFSNNVKSANVNSSFSYSSQTNQNQVQNSMLSANYSSSFYNPTKKSLNDINI</sequence>